<keyword evidence="2" id="KW-1185">Reference proteome</keyword>
<evidence type="ECO:0000313" key="1">
    <source>
        <dbReference type="EMBL" id="EON78400.1"/>
    </source>
</evidence>
<proteinExistence type="predicted"/>
<comment type="caution">
    <text evidence="1">The sequence shown here is derived from an EMBL/GenBank/DDBJ whole genome shotgun (WGS) entry which is preliminary data.</text>
</comment>
<dbReference type="PATRIC" id="fig|1288963.3.peg.1107"/>
<evidence type="ECO:0000313" key="2">
    <source>
        <dbReference type="Proteomes" id="UP000013909"/>
    </source>
</evidence>
<protein>
    <submittedName>
        <fullName evidence="1">Uncharacterized protein</fullName>
    </submittedName>
</protein>
<sequence>MNPKAKALLKDLANLDLIRIKKDKSENAFFEVLKKFRSKSDEAPSLEEITKEVEAVRKARYEK</sequence>
<dbReference type="AlphaFoldDB" id="R7ZW78"/>
<name>R7ZW78_9BACT</name>
<dbReference type="Proteomes" id="UP000013909">
    <property type="component" value="Unassembled WGS sequence"/>
</dbReference>
<reference evidence="1 2" key="1">
    <citation type="submission" date="2013-02" db="EMBL/GenBank/DDBJ databases">
        <title>A novel strain isolated from Lonar lake, Maharashtra, India.</title>
        <authorList>
            <person name="Singh A."/>
        </authorList>
    </citation>
    <scope>NUCLEOTIDE SEQUENCE [LARGE SCALE GENOMIC DNA]</scope>
    <source>
        <strain evidence="1 2">AK24</strain>
    </source>
</reference>
<organism evidence="1 2">
    <name type="scientific">Lunatimonas lonarensis</name>
    <dbReference type="NCBI Taxonomy" id="1232681"/>
    <lineage>
        <taxon>Bacteria</taxon>
        <taxon>Pseudomonadati</taxon>
        <taxon>Bacteroidota</taxon>
        <taxon>Cytophagia</taxon>
        <taxon>Cytophagales</taxon>
        <taxon>Cyclobacteriaceae</taxon>
    </lineage>
</organism>
<accession>R7ZW78</accession>
<gene>
    <name evidence="1" type="ORF">ADIS_1111</name>
</gene>
<dbReference type="EMBL" id="AQHR01000039">
    <property type="protein sequence ID" value="EON78400.1"/>
    <property type="molecule type" value="Genomic_DNA"/>
</dbReference>